<proteinExistence type="predicted"/>
<dbReference type="Proteomes" id="UP000266934">
    <property type="component" value="Chromosome"/>
</dbReference>
<sequence>MRELMKDLTPPAACHQIAYRLWKLFVALACLYFSPLSASPAKAGPAENFVRSLPAKIEQRAHKLEVDAKIPLGRPECHTLANGRSCVVPMVYGIIMTVLEKGGRGDSNSAHRFTG</sequence>
<evidence type="ECO:0000313" key="1">
    <source>
        <dbReference type="EMBL" id="BBF93418.1"/>
    </source>
</evidence>
<reference evidence="1 2" key="1">
    <citation type="submission" date="2018-08" db="EMBL/GenBank/DDBJ databases">
        <title>Complete genome sequencing of Blastochloris tepida GI.</title>
        <authorList>
            <person name="Tsukatani Y."/>
            <person name="Mori H."/>
        </authorList>
    </citation>
    <scope>NUCLEOTIDE SEQUENCE [LARGE SCALE GENOMIC DNA]</scope>
    <source>
        <strain evidence="1 2">GI</strain>
    </source>
</reference>
<dbReference type="KEGG" id="blag:BLTE_21030"/>
<dbReference type="RefSeq" id="WP_126400187.1">
    <property type="nucleotide sequence ID" value="NZ_AP018907.1"/>
</dbReference>
<evidence type="ECO:0000313" key="2">
    <source>
        <dbReference type="Proteomes" id="UP000266934"/>
    </source>
</evidence>
<name>A0A348G1I5_9HYPH</name>
<protein>
    <submittedName>
        <fullName evidence="1">Uncharacterized protein</fullName>
    </submittedName>
</protein>
<gene>
    <name evidence="1" type="ORF">BLTE_21030</name>
</gene>
<accession>A0A348G1I5</accession>
<dbReference type="EMBL" id="AP018907">
    <property type="protein sequence ID" value="BBF93418.1"/>
    <property type="molecule type" value="Genomic_DNA"/>
</dbReference>
<dbReference type="AlphaFoldDB" id="A0A348G1I5"/>
<organism evidence="1 2">
    <name type="scientific">Blastochloris tepida</name>
    <dbReference type="NCBI Taxonomy" id="2233851"/>
    <lineage>
        <taxon>Bacteria</taxon>
        <taxon>Pseudomonadati</taxon>
        <taxon>Pseudomonadota</taxon>
        <taxon>Alphaproteobacteria</taxon>
        <taxon>Hyphomicrobiales</taxon>
        <taxon>Blastochloridaceae</taxon>
        <taxon>Blastochloris</taxon>
    </lineage>
</organism>
<keyword evidence="2" id="KW-1185">Reference proteome</keyword>